<feature type="transmembrane region" description="Helical" evidence="6">
    <location>
        <begin position="25"/>
        <end position="44"/>
    </location>
</feature>
<dbReference type="GO" id="GO:0000329">
    <property type="term" value="C:fungal-type vacuole membrane"/>
    <property type="evidence" value="ECO:0007669"/>
    <property type="project" value="EnsemblFungi"/>
</dbReference>
<dbReference type="AlphaFoldDB" id="A7TGA1"/>
<dbReference type="Pfam" id="PF01569">
    <property type="entry name" value="PAP2"/>
    <property type="match status" value="1"/>
</dbReference>
<dbReference type="GO" id="GO:0006644">
    <property type="term" value="P:phospholipid metabolic process"/>
    <property type="evidence" value="ECO:0007669"/>
    <property type="project" value="EnsemblFungi"/>
</dbReference>
<keyword evidence="5 6" id="KW-0472">Membrane</keyword>
<feature type="transmembrane region" description="Helical" evidence="6">
    <location>
        <begin position="231"/>
        <end position="249"/>
    </location>
</feature>
<evidence type="ECO:0000256" key="6">
    <source>
        <dbReference type="SAM" id="Phobius"/>
    </source>
</evidence>
<dbReference type="GO" id="GO:0046839">
    <property type="term" value="P:phospholipid dephosphorylation"/>
    <property type="evidence" value="ECO:0007669"/>
    <property type="project" value="TreeGrafter"/>
</dbReference>
<dbReference type="GeneID" id="5546975"/>
<dbReference type="HOGENOM" id="CLU_021458_6_1_1"/>
<keyword evidence="3 6" id="KW-0812">Transmembrane</keyword>
<dbReference type="SUPFAM" id="SSF48317">
    <property type="entry name" value="Acid phosphatase/Vanadium-dependent haloperoxidase"/>
    <property type="match status" value="1"/>
</dbReference>
<dbReference type="Gene3D" id="1.20.144.10">
    <property type="entry name" value="Phosphatidic acid phosphatase type 2/haloperoxidase"/>
    <property type="match status" value="1"/>
</dbReference>
<gene>
    <name evidence="8" type="ORF">Kpol_1055p26</name>
</gene>
<dbReference type="InParanoid" id="A7TGA1"/>
<dbReference type="KEGG" id="vpo:Kpol_1055p26"/>
<evidence type="ECO:0000256" key="1">
    <source>
        <dbReference type="ARBA" id="ARBA00004141"/>
    </source>
</evidence>
<dbReference type="FunCoup" id="A7TGA1">
    <property type="interactions" value="231"/>
</dbReference>
<dbReference type="InterPro" id="IPR036938">
    <property type="entry name" value="PAP2/HPO_sf"/>
</dbReference>
<dbReference type="GO" id="GO:0042802">
    <property type="term" value="F:identical protein binding"/>
    <property type="evidence" value="ECO:0007669"/>
    <property type="project" value="EnsemblFungi"/>
</dbReference>
<name>A7TGA1_VANPO</name>
<dbReference type="InterPro" id="IPR000326">
    <property type="entry name" value="PAP2/HPO"/>
</dbReference>
<dbReference type="OMA" id="WFSYRRY"/>
<comment type="subcellular location">
    <subcellularLocation>
        <location evidence="1">Membrane</location>
        <topology evidence="1">Multi-pass membrane protein</topology>
    </subcellularLocation>
</comment>
<protein>
    <recommendedName>
        <fullName evidence="7">Phosphatidic acid phosphatase type 2/haloperoxidase domain-containing protein</fullName>
    </recommendedName>
</protein>
<evidence type="ECO:0000313" key="8">
    <source>
        <dbReference type="EMBL" id="EDO18671.1"/>
    </source>
</evidence>
<dbReference type="PANTHER" id="PTHR10165:SF35">
    <property type="entry name" value="RE23632P"/>
    <property type="match status" value="1"/>
</dbReference>
<feature type="transmembrane region" description="Helical" evidence="6">
    <location>
        <begin position="73"/>
        <end position="92"/>
    </location>
</feature>
<evidence type="ECO:0000256" key="2">
    <source>
        <dbReference type="ARBA" id="ARBA00008816"/>
    </source>
</evidence>
<dbReference type="InterPro" id="IPR043216">
    <property type="entry name" value="PAP-like"/>
</dbReference>
<proteinExistence type="inferred from homology"/>
<sequence>MAIDRTIFLNGLSNLTGGTHSRWKVGDVIFLVFLIILNIPVYFAKPFERQFIINDPTIAHPYAEVQTVGDGMLFVYSLLLPTVVIISVWILFTDRRHRWYLLYISLLGLYVTFFSNLLFTTFIKNWIGRLRPDFLDRCQPMDNLPLNTLLNPSEVCTTKNTERLLEGFRTTPSGHSSESFAGLGFLYYWLSGQFLSEYVQASLWAKFVSVLPLVGASVIALSRTQDYRHHFVDVLIGSLVGFIFATYIYKKYFPSIDSEYPFKPLQDDSDVFLSHELHHQRLPQSDDTAL</sequence>
<dbReference type="PANTHER" id="PTHR10165">
    <property type="entry name" value="LIPID PHOSPHATE PHOSPHATASE"/>
    <property type="match status" value="1"/>
</dbReference>
<evidence type="ECO:0000256" key="4">
    <source>
        <dbReference type="ARBA" id="ARBA00022989"/>
    </source>
</evidence>
<evidence type="ECO:0000313" key="9">
    <source>
        <dbReference type="Proteomes" id="UP000000267"/>
    </source>
</evidence>
<dbReference type="CDD" id="cd03390">
    <property type="entry name" value="PAP2_containing_1_like"/>
    <property type="match status" value="1"/>
</dbReference>
<dbReference type="GO" id="GO:0000810">
    <property type="term" value="F:diacylglycerol diphosphate phosphatase activity"/>
    <property type="evidence" value="ECO:0007669"/>
    <property type="project" value="EnsemblFungi"/>
</dbReference>
<feature type="transmembrane region" description="Helical" evidence="6">
    <location>
        <begin position="99"/>
        <end position="123"/>
    </location>
</feature>
<accession>A7TGA1</accession>
<dbReference type="SMART" id="SM00014">
    <property type="entry name" value="acidPPc"/>
    <property type="match status" value="1"/>
</dbReference>
<comment type="similarity">
    <text evidence="2">Belongs to the PA-phosphatase related phosphoesterase family.</text>
</comment>
<evidence type="ECO:0000256" key="3">
    <source>
        <dbReference type="ARBA" id="ARBA00022692"/>
    </source>
</evidence>
<dbReference type="OrthoDB" id="10030083at2759"/>
<evidence type="ECO:0000256" key="5">
    <source>
        <dbReference type="ARBA" id="ARBA00023136"/>
    </source>
</evidence>
<dbReference type="STRING" id="436907.A7TGA1"/>
<dbReference type="EMBL" id="DS480386">
    <property type="protein sequence ID" value="EDO18671.1"/>
    <property type="molecule type" value="Genomic_DNA"/>
</dbReference>
<dbReference type="GO" id="GO:0008195">
    <property type="term" value="F:phosphatidate phosphatase activity"/>
    <property type="evidence" value="ECO:0007669"/>
    <property type="project" value="EnsemblFungi"/>
</dbReference>
<dbReference type="GO" id="GO:0045121">
    <property type="term" value="C:membrane raft"/>
    <property type="evidence" value="ECO:0007669"/>
    <property type="project" value="EnsemblFungi"/>
</dbReference>
<dbReference type="RefSeq" id="XP_001646529.1">
    <property type="nucleotide sequence ID" value="XM_001646479.1"/>
</dbReference>
<feature type="transmembrane region" description="Helical" evidence="6">
    <location>
        <begin position="198"/>
        <end position="219"/>
    </location>
</feature>
<dbReference type="eggNOG" id="KOG3030">
    <property type="taxonomic scope" value="Eukaryota"/>
</dbReference>
<dbReference type="PhylomeDB" id="A7TGA1"/>
<keyword evidence="4 6" id="KW-1133">Transmembrane helix</keyword>
<keyword evidence="9" id="KW-1185">Reference proteome</keyword>
<organism evidence="9">
    <name type="scientific">Vanderwaltozyma polyspora (strain ATCC 22028 / DSM 70294 / BCRC 21397 / CBS 2163 / NBRC 10782 / NRRL Y-8283 / UCD 57-17)</name>
    <name type="common">Kluyveromyces polysporus</name>
    <dbReference type="NCBI Taxonomy" id="436907"/>
    <lineage>
        <taxon>Eukaryota</taxon>
        <taxon>Fungi</taxon>
        <taxon>Dikarya</taxon>
        <taxon>Ascomycota</taxon>
        <taxon>Saccharomycotina</taxon>
        <taxon>Saccharomycetes</taxon>
        <taxon>Saccharomycetales</taxon>
        <taxon>Saccharomycetaceae</taxon>
        <taxon>Vanderwaltozyma</taxon>
    </lineage>
</organism>
<evidence type="ECO:0000259" key="7">
    <source>
        <dbReference type="SMART" id="SM00014"/>
    </source>
</evidence>
<feature type="domain" description="Phosphatidic acid phosphatase type 2/haloperoxidase" evidence="7">
    <location>
        <begin position="106"/>
        <end position="249"/>
    </location>
</feature>
<reference evidence="8 9" key="1">
    <citation type="journal article" date="2007" name="Proc. Natl. Acad. Sci. U.S.A.">
        <title>Independent sorting-out of thousands of duplicated gene pairs in two yeast species descended from a whole-genome duplication.</title>
        <authorList>
            <person name="Scannell D.R."/>
            <person name="Frank A.C."/>
            <person name="Conant G.C."/>
            <person name="Byrne K.P."/>
            <person name="Woolfit M."/>
            <person name="Wolfe K.H."/>
        </authorList>
    </citation>
    <scope>NUCLEOTIDE SEQUENCE [LARGE SCALE GENOMIC DNA]</scope>
    <source>
        <strain evidence="9">ATCC 22028 / DSM 70294 / BCRC 21397 / CBS 2163 / NBRC 10782 / NRRL Y-8283 / UCD 57-17</strain>
    </source>
</reference>
<dbReference type="Proteomes" id="UP000000267">
    <property type="component" value="Unassembled WGS sequence"/>
</dbReference>